<evidence type="ECO:0000313" key="2">
    <source>
        <dbReference type="Proteomes" id="UP000789759"/>
    </source>
</evidence>
<name>A0A9N9KHA9_9GLOM</name>
<dbReference type="Proteomes" id="UP000789759">
    <property type="component" value="Unassembled WGS sequence"/>
</dbReference>
<feature type="non-terminal residue" evidence="1">
    <location>
        <position position="1"/>
    </location>
</feature>
<protein>
    <submittedName>
        <fullName evidence="1">19485_t:CDS:1</fullName>
    </submittedName>
</protein>
<dbReference type="EMBL" id="CAJVQA010063651">
    <property type="protein sequence ID" value="CAG8830233.1"/>
    <property type="molecule type" value="Genomic_DNA"/>
</dbReference>
<evidence type="ECO:0000313" key="1">
    <source>
        <dbReference type="EMBL" id="CAG8830233.1"/>
    </source>
</evidence>
<sequence>NLVISDYDEEVIEIEPESDDEDIILNYSTPDIKSSEEEIFEDIGNYDKRF</sequence>
<proteinExistence type="predicted"/>
<gene>
    <name evidence="1" type="ORF">CPELLU_LOCUS20582</name>
</gene>
<dbReference type="AlphaFoldDB" id="A0A9N9KHA9"/>
<organism evidence="1 2">
    <name type="scientific">Cetraspora pellucida</name>
    <dbReference type="NCBI Taxonomy" id="1433469"/>
    <lineage>
        <taxon>Eukaryota</taxon>
        <taxon>Fungi</taxon>
        <taxon>Fungi incertae sedis</taxon>
        <taxon>Mucoromycota</taxon>
        <taxon>Glomeromycotina</taxon>
        <taxon>Glomeromycetes</taxon>
        <taxon>Diversisporales</taxon>
        <taxon>Gigasporaceae</taxon>
        <taxon>Cetraspora</taxon>
    </lineage>
</organism>
<reference evidence="1" key="1">
    <citation type="submission" date="2021-06" db="EMBL/GenBank/DDBJ databases">
        <authorList>
            <person name="Kallberg Y."/>
            <person name="Tangrot J."/>
            <person name="Rosling A."/>
        </authorList>
    </citation>
    <scope>NUCLEOTIDE SEQUENCE</scope>
    <source>
        <strain evidence="1">FL966</strain>
    </source>
</reference>
<keyword evidence="2" id="KW-1185">Reference proteome</keyword>
<feature type="non-terminal residue" evidence="1">
    <location>
        <position position="50"/>
    </location>
</feature>
<accession>A0A9N9KHA9</accession>
<comment type="caution">
    <text evidence="1">The sequence shown here is derived from an EMBL/GenBank/DDBJ whole genome shotgun (WGS) entry which is preliminary data.</text>
</comment>